<sequence length="91" mass="10526">MALRGVGRENVQNRSPNPVTHVSQERPNRARWKQATQRVKLKEGVTFLGARPSNPTQWMVSQDVRSEGHRVVTLHCRRKESGYDQQRLAHK</sequence>
<reference evidence="1" key="1">
    <citation type="submission" date="2022-05" db="EMBL/GenBank/DDBJ databases">
        <title>Chromosome-level genome of Chaenocephalus aceratus.</title>
        <authorList>
            <person name="Park H."/>
        </authorList>
    </citation>
    <scope>NUCLEOTIDE SEQUENCE</scope>
    <source>
        <strain evidence="1">KU_202001</strain>
    </source>
</reference>
<organism evidence="1 2">
    <name type="scientific">Chaenocephalus aceratus</name>
    <name type="common">Blackfin icefish</name>
    <name type="synonym">Chaenichthys aceratus</name>
    <dbReference type="NCBI Taxonomy" id="36190"/>
    <lineage>
        <taxon>Eukaryota</taxon>
        <taxon>Metazoa</taxon>
        <taxon>Chordata</taxon>
        <taxon>Craniata</taxon>
        <taxon>Vertebrata</taxon>
        <taxon>Euteleostomi</taxon>
        <taxon>Actinopterygii</taxon>
        <taxon>Neopterygii</taxon>
        <taxon>Teleostei</taxon>
        <taxon>Neoteleostei</taxon>
        <taxon>Acanthomorphata</taxon>
        <taxon>Eupercaria</taxon>
        <taxon>Perciformes</taxon>
        <taxon>Notothenioidei</taxon>
        <taxon>Channichthyidae</taxon>
        <taxon>Chaenocephalus</taxon>
    </lineage>
</organism>
<keyword evidence="2" id="KW-1185">Reference proteome</keyword>
<evidence type="ECO:0000313" key="1">
    <source>
        <dbReference type="EMBL" id="KAI4820463.1"/>
    </source>
</evidence>
<dbReference type="Proteomes" id="UP001057452">
    <property type="component" value="Chromosome 9"/>
</dbReference>
<proteinExistence type="predicted"/>
<name>A0ACB9X300_CHAAC</name>
<dbReference type="EMBL" id="CM043793">
    <property type="protein sequence ID" value="KAI4820463.1"/>
    <property type="molecule type" value="Genomic_DNA"/>
</dbReference>
<comment type="caution">
    <text evidence="1">The sequence shown here is derived from an EMBL/GenBank/DDBJ whole genome shotgun (WGS) entry which is preliminary data.</text>
</comment>
<evidence type="ECO:0000313" key="2">
    <source>
        <dbReference type="Proteomes" id="UP001057452"/>
    </source>
</evidence>
<accession>A0ACB9X300</accession>
<gene>
    <name evidence="1" type="ORF">KUCAC02_028440</name>
</gene>
<protein>
    <submittedName>
        <fullName evidence="1">Uncharacterized protein</fullName>
    </submittedName>
</protein>